<evidence type="ECO:0000259" key="4">
    <source>
        <dbReference type="Pfam" id="PF12551"/>
    </source>
</evidence>
<dbReference type="Proteomes" id="UP001597186">
    <property type="component" value="Unassembled WGS sequence"/>
</dbReference>
<dbReference type="RefSeq" id="WP_379916444.1">
    <property type="nucleotide sequence ID" value="NZ_JBHUDD010000059.1"/>
</dbReference>
<keyword evidence="2" id="KW-0012">Acyltransferase</keyword>
<keyword evidence="1" id="KW-0808">Transferase</keyword>
<dbReference type="SUPFAM" id="SSF53474">
    <property type="entry name" value="alpha/beta-Hydrolases"/>
    <property type="match status" value="1"/>
</dbReference>
<dbReference type="InterPro" id="IPR022211">
    <property type="entry name" value="PHBC_N"/>
</dbReference>
<dbReference type="Pfam" id="PF07167">
    <property type="entry name" value="PhaC_N"/>
    <property type="match status" value="1"/>
</dbReference>
<reference evidence="6" key="1">
    <citation type="journal article" date="2019" name="Int. J. Syst. Evol. Microbiol.">
        <title>The Global Catalogue of Microorganisms (GCM) 10K type strain sequencing project: providing services to taxonomists for standard genome sequencing and annotation.</title>
        <authorList>
            <consortium name="The Broad Institute Genomics Platform"/>
            <consortium name="The Broad Institute Genome Sequencing Center for Infectious Disease"/>
            <person name="Wu L."/>
            <person name="Ma J."/>
        </authorList>
    </citation>
    <scope>NUCLEOTIDE SEQUENCE [LARGE SCALE GENOMIC DNA]</scope>
    <source>
        <strain evidence="6">CGMCC 1.12477</strain>
    </source>
</reference>
<dbReference type="PANTHER" id="PTHR36837:SF5">
    <property type="entry name" value="POLY-3-HYDROXYBUTYRATE SYNTHASE"/>
    <property type="match status" value="1"/>
</dbReference>
<feature type="domain" description="Poly-beta-hydroxybutyrate polymerase N-terminal" evidence="3">
    <location>
        <begin position="87"/>
        <end position="253"/>
    </location>
</feature>
<dbReference type="InterPro" id="IPR029058">
    <property type="entry name" value="AB_hydrolase_fold"/>
</dbReference>
<evidence type="ECO:0000256" key="2">
    <source>
        <dbReference type="ARBA" id="ARBA00023315"/>
    </source>
</evidence>
<protein>
    <submittedName>
        <fullName evidence="5">PHA/PHB synthase family protein</fullName>
    </submittedName>
</protein>
<gene>
    <name evidence="5" type="ORF">ACFTOW_13175</name>
</gene>
<feature type="domain" description="Poly-beta-hydroxybutyrate polymerase N-terminal" evidence="4">
    <location>
        <begin position="12"/>
        <end position="52"/>
    </location>
</feature>
<dbReference type="EMBL" id="JBHUDD010000059">
    <property type="protein sequence ID" value="MFD1510357.1"/>
    <property type="molecule type" value="Genomic_DNA"/>
</dbReference>
<organism evidence="5 6">
    <name type="scientific">Lacimonas salitolerans</name>
    <dbReference type="NCBI Taxonomy" id="1323750"/>
    <lineage>
        <taxon>Bacteria</taxon>
        <taxon>Pseudomonadati</taxon>
        <taxon>Pseudomonadota</taxon>
        <taxon>Alphaproteobacteria</taxon>
        <taxon>Rhodobacterales</taxon>
        <taxon>Paracoccaceae</taxon>
        <taxon>Lacimonas</taxon>
    </lineage>
</organism>
<name>A0ABW4EGW4_9RHOB</name>
<sequence length="570" mass="62578">MTCPKSPRTTRYDELDQALHAATGKLTGGLSPHATLAAWADWIGHLSAAPGRQMQLWEKAVQDATTLATDAMRPDPDATPFPPDRTDHRFAHPAWAHPPFRAWAQAHLATQDWWQTAASDLPGVHPRNAERVRFMLHQMLDSTSPSNSPVLNPEIISAVTGTKGAALAQGAQNWLEDMTHKLEGSTPDSPLHVGRDIACTPGQVVFRNHLFELIQYSPQTDDVHPEPVLIVPAWIMKYYILDLSPQNSLINWLVGQGHTVFCISWINPTPDMADLGLDDYRRDGVMAALDTVARIVPDTPIHGCGYCLGGTILSIAAATMARDGDTRLASLTLLAAQTDFSEAGELLLFMDESQLAFLEAMMAQAGVLEGKQMAGAFQALRAEDLVWTRAVRRYLMGEVDQTADIAVWNADTTRMPARMHSQYLRSLFLENRLSAGRFAVDGKVIALRDIRIPVFAVGTETDHIAPWQSVYKIGLFTDTEVTFCLTSGGHNGGIVSEPGHRHRHFRIGQRQPGDLYADPDSWLADHAAQDGSWWPQWGGWLARHSAARVTPPPMGAPALGAAPGDYVMIR</sequence>
<dbReference type="Pfam" id="PF12551">
    <property type="entry name" value="PHBC_N"/>
    <property type="match status" value="1"/>
</dbReference>
<comment type="caution">
    <text evidence="5">The sequence shown here is derived from an EMBL/GenBank/DDBJ whole genome shotgun (WGS) entry which is preliminary data.</text>
</comment>
<evidence type="ECO:0000256" key="1">
    <source>
        <dbReference type="ARBA" id="ARBA00022679"/>
    </source>
</evidence>
<dbReference type="Gene3D" id="3.40.50.1820">
    <property type="entry name" value="alpha/beta hydrolase"/>
    <property type="match status" value="1"/>
</dbReference>
<evidence type="ECO:0000259" key="3">
    <source>
        <dbReference type="Pfam" id="PF07167"/>
    </source>
</evidence>
<evidence type="ECO:0000313" key="6">
    <source>
        <dbReference type="Proteomes" id="UP001597186"/>
    </source>
</evidence>
<evidence type="ECO:0000313" key="5">
    <source>
        <dbReference type="EMBL" id="MFD1510357.1"/>
    </source>
</evidence>
<dbReference type="InterPro" id="IPR010941">
    <property type="entry name" value="PhaC_N"/>
</dbReference>
<dbReference type="PANTHER" id="PTHR36837">
    <property type="entry name" value="POLY(3-HYDROXYALKANOATE) POLYMERASE SUBUNIT PHAC"/>
    <property type="match status" value="1"/>
</dbReference>
<dbReference type="InterPro" id="IPR051321">
    <property type="entry name" value="PHA/PHB_synthase"/>
</dbReference>
<proteinExistence type="predicted"/>
<keyword evidence="6" id="KW-1185">Reference proteome</keyword>
<accession>A0ABW4EGW4</accession>